<evidence type="ECO:0000313" key="3">
    <source>
        <dbReference type="Proteomes" id="UP001160390"/>
    </source>
</evidence>
<feature type="transmembrane region" description="Helical" evidence="1">
    <location>
        <begin position="58"/>
        <end position="77"/>
    </location>
</feature>
<keyword evidence="1" id="KW-0812">Transmembrane</keyword>
<reference evidence="2" key="1">
    <citation type="submission" date="2023-01" db="EMBL/GenBank/DDBJ databases">
        <authorList>
            <person name="Piombo E."/>
        </authorList>
    </citation>
    <scope>NUCLEOTIDE SEQUENCE</scope>
</reference>
<keyword evidence="1" id="KW-1133">Transmembrane helix</keyword>
<protein>
    <submittedName>
        <fullName evidence="2">Uncharacterized protein</fullName>
    </submittedName>
</protein>
<comment type="caution">
    <text evidence="2">The sequence shown here is derived from an EMBL/GenBank/DDBJ whole genome shotgun (WGS) entry which is preliminary data.</text>
</comment>
<evidence type="ECO:0000256" key="1">
    <source>
        <dbReference type="SAM" id="Phobius"/>
    </source>
</evidence>
<evidence type="ECO:0000313" key="2">
    <source>
        <dbReference type="EMBL" id="CAI6093972.1"/>
    </source>
</evidence>
<proteinExistence type="predicted"/>
<sequence length="81" mass="9096">MVTGGDVHRSNPGFMAQLLVYWSLMKQGGRANRLTRQVMAYPVHLRDHRSLDWEPPGVIFRIMAAVLQVGFAAFFGMDMGS</sequence>
<organism evidence="2 3">
    <name type="scientific">Clonostachys chloroleuca</name>
    <dbReference type="NCBI Taxonomy" id="1926264"/>
    <lineage>
        <taxon>Eukaryota</taxon>
        <taxon>Fungi</taxon>
        <taxon>Dikarya</taxon>
        <taxon>Ascomycota</taxon>
        <taxon>Pezizomycotina</taxon>
        <taxon>Sordariomycetes</taxon>
        <taxon>Hypocreomycetidae</taxon>
        <taxon>Hypocreales</taxon>
        <taxon>Bionectriaceae</taxon>
        <taxon>Clonostachys</taxon>
    </lineage>
</organism>
<keyword evidence="1" id="KW-0472">Membrane</keyword>
<keyword evidence="3" id="KW-1185">Reference proteome</keyword>
<name>A0AA35MBM7_9HYPO</name>
<dbReference type="Proteomes" id="UP001160390">
    <property type="component" value="Unassembled WGS sequence"/>
</dbReference>
<dbReference type="AlphaFoldDB" id="A0AA35MBM7"/>
<accession>A0AA35MBM7</accession>
<gene>
    <name evidence="2" type="ORF">CCHLO57077_00001038</name>
</gene>
<dbReference type="EMBL" id="CABFNP030001245">
    <property type="protein sequence ID" value="CAI6093972.1"/>
    <property type="molecule type" value="Genomic_DNA"/>
</dbReference>